<comment type="caution">
    <text evidence="1">The sequence shown here is derived from an EMBL/GenBank/DDBJ whole genome shotgun (WGS) entry which is preliminary data.</text>
</comment>
<dbReference type="Pfam" id="PF00378">
    <property type="entry name" value="ECH_1"/>
    <property type="match status" value="1"/>
</dbReference>
<reference evidence="1" key="1">
    <citation type="submission" date="2023-01" db="EMBL/GenBank/DDBJ databases">
        <authorList>
            <person name="Piombo E."/>
        </authorList>
    </citation>
    <scope>NUCLEOTIDE SEQUENCE</scope>
</reference>
<accession>A0AA35M6F1</accession>
<dbReference type="AlphaFoldDB" id="A0AA35M6F1"/>
<dbReference type="GO" id="GO:0005739">
    <property type="term" value="C:mitochondrion"/>
    <property type="evidence" value="ECO:0007669"/>
    <property type="project" value="TreeGrafter"/>
</dbReference>
<sequence>MRTAGRQRTTELALTGRTVTAQEFKKWGVCNRVCEKGNDVVVEALEMAKMIVENSPDAVIVIREGLKMGWESLDGWSRKIYDTENMQEGLNAPTRKRATRWKEIW</sequence>
<dbReference type="Gene3D" id="3.90.226.10">
    <property type="entry name" value="2-enoyl-CoA Hydratase, Chain A, domain 1"/>
    <property type="match status" value="1"/>
</dbReference>
<gene>
    <name evidence="1" type="ORF">CCHLO57077_00014889</name>
</gene>
<evidence type="ECO:0000313" key="1">
    <source>
        <dbReference type="EMBL" id="CAI6090591.1"/>
    </source>
</evidence>
<dbReference type="Proteomes" id="UP001160390">
    <property type="component" value="Unassembled WGS sequence"/>
</dbReference>
<dbReference type="PANTHER" id="PTHR11941">
    <property type="entry name" value="ENOYL-COA HYDRATASE-RELATED"/>
    <property type="match status" value="1"/>
</dbReference>
<dbReference type="SUPFAM" id="SSF52096">
    <property type="entry name" value="ClpP/crotonase"/>
    <property type="match status" value="1"/>
</dbReference>
<evidence type="ECO:0000313" key="2">
    <source>
        <dbReference type="Proteomes" id="UP001160390"/>
    </source>
</evidence>
<organism evidence="1 2">
    <name type="scientific">Clonostachys chloroleuca</name>
    <dbReference type="NCBI Taxonomy" id="1926264"/>
    <lineage>
        <taxon>Eukaryota</taxon>
        <taxon>Fungi</taxon>
        <taxon>Dikarya</taxon>
        <taxon>Ascomycota</taxon>
        <taxon>Pezizomycotina</taxon>
        <taxon>Sordariomycetes</taxon>
        <taxon>Hypocreomycetidae</taxon>
        <taxon>Hypocreales</taxon>
        <taxon>Bionectriaceae</taxon>
        <taxon>Clonostachys</taxon>
    </lineage>
</organism>
<name>A0AA35M6F1_9HYPO</name>
<dbReference type="GO" id="GO:0006635">
    <property type="term" value="P:fatty acid beta-oxidation"/>
    <property type="evidence" value="ECO:0007669"/>
    <property type="project" value="TreeGrafter"/>
</dbReference>
<dbReference type="PANTHER" id="PTHR11941:SF158">
    <property type="entry name" value="ENOYL-COA HYDRATASE (AFU_ORTHOLOGUE AFUA_2G10650)"/>
    <property type="match status" value="1"/>
</dbReference>
<protein>
    <submittedName>
        <fullName evidence="1">Uncharacterized protein</fullName>
    </submittedName>
</protein>
<dbReference type="EMBL" id="CABFNP030001029">
    <property type="protein sequence ID" value="CAI6090591.1"/>
    <property type="molecule type" value="Genomic_DNA"/>
</dbReference>
<dbReference type="InterPro" id="IPR001753">
    <property type="entry name" value="Enoyl-CoA_hydra/iso"/>
</dbReference>
<proteinExistence type="predicted"/>
<keyword evidence="2" id="KW-1185">Reference proteome</keyword>
<dbReference type="InterPro" id="IPR029045">
    <property type="entry name" value="ClpP/crotonase-like_dom_sf"/>
</dbReference>